<protein>
    <submittedName>
        <fullName evidence="1">Uncharacterized protein</fullName>
    </submittedName>
</protein>
<keyword evidence="2" id="KW-1185">Reference proteome</keyword>
<dbReference type="Proteomes" id="UP001060215">
    <property type="component" value="Chromosome 10"/>
</dbReference>
<evidence type="ECO:0000313" key="1">
    <source>
        <dbReference type="EMBL" id="KAI7998529.1"/>
    </source>
</evidence>
<evidence type="ECO:0000313" key="2">
    <source>
        <dbReference type="Proteomes" id="UP001060215"/>
    </source>
</evidence>
<accession>A0ACC0GC63</accession>
<gene>
    <name evidence="1" type="ORF">LOK49_LG10G00840</name>
</gene>
<comment type="caution">
    <text evidence="1">The sequence shown here is derived from an EMBL/GenBank/DDBJ whole genome shotgun (WGS) entry which is preliminary data.</text>
</comment>
<organism evidence="1 2">
    <name type="scientific">Camellia lanceoleosa</name>
    <dbReference type="NCBI Taxonomy" id="1840588"/>
    <lineage>
        <taxon>Eukaryota</taxon>
        <taxon>Viridiplantae</taxon>
        <taxon>Streptophyta</taxon>
        <taxon>Embryophyta</taxon>
        <taxon>Tracheophyta</taxon>
        <taxon>Spermatophyta</taxon>
        <taxon>Magnoliopsida</taxon>
        <taxon>eudicotyledons</taxon>
        <taxon>Gunneridae</taxon>
        <taxon>Pentapetalae</taxon>
        <taxon>asterids</taxon>
        <taxon>Ericales</taxon>
        <taxon>Theaceae</taxon>
        <taxon>Camellia</taxon>
    </lineage>
</organism>
<dbReference type="EMBL" id="CM045767">
    <property type="protein sequence ID" value="KAI7998529.1"/>
    <property type="molecule type" value="Genomic_DNA"/>
</dbReference>
<sequence length="476" mass="53893">MRGYDRDDYEDFDEYEEDGDKQEEEGIGEGEYEEEPPQTTQEELEYLELRQRLKEGIRKQMKKESGSALPKSQEKKKRLPYDNFGSFFGPSQPVIAQRVIEESKSFLENQHLTAKVSKSHHDVGTIKKKSFASTTGGSKSQVPNHRPKVVNQVKMKVQKLKDTRDYSFLVSDDAELPAPAKDPPIRNVAVTNSDARSAQVPPKSKQWSTNIARQFPNSCVERKPVSTSSQMHPKAGSHNSTSTSKPILTSVYSRKQLGNNNGSGPGRPLGPSRPLGPKCLPSKVPAAATERRMSASGSKSARSSTPSVHKPPSSKLHLSAPKQPSGPKQPLELKKATQGSSKEKMLPKQPVPFSKPQINKPLVRPPSRPTVREDRPKKQPVRPYFDDDEDEDDDDEGGRAISMIRSMFRYNPNKFAKRDYDDDSDMEANFDDIMKEENRSARIARREDEEELRKIEEEERRERLRKEAKKRKLGQR</sequence>
<name>A0ACC0GC63_9ERIC</name>
<reference evidence="1 2" key="1">
    <citation type="journal article" date="2022" name="Plant J.">
        <title>Chromosome-level genome of Camellia lanceoleosa provides a valuable resource for understanding genome evolution and self-incompatibility.</title>
        <authorList>
            <person name="Gong W."/>
            <person name="Xiao S."/>
            <person name="Wang L."/>
            <person name="Liao Z."/>
            <person name="Chang Y."/>
            <person name="Mo W."/>
            <person name="Hu G."/>
            <person name="Li W."/>
            <person name="Zhao G."/>
            <person name="Zhu H."/>
            <person name="Hu X."/>
            <person name="Ji K."/>
            <person name="Xiang X."/>
            <person name="Song Q."/>
            <person name="Yuan D."/>
            <person name="Jin S."/>
            <person name="Zhang L."/>
        </authorList>
    </citation>
    <scope>NUCLEOTIDE SEQUENCE [LARGE SCALE GENOMIC DNA]</scope>
    <source>
        <strain evidence="1">SQ_2022a</strain>
    </source>
</reference>
<proteinExistence type="predicted"/>